<organism evidence="3 4">
    <name type="scientific">Candidatus Brevundimonas colombiensis</name>
    <dbReference type="NCBI Taxonomy" id="3121376"/>
    <lineage>
        <taxon>Bacteria</taxon>
        <taxon>Pseudomonadati</taxon>
        <taxon>Pseudomonadota</taxon>
        <taxon>Alphaproteobacteria</taxon>
        <taxon>Caulobacterales</taxon>
        <taxon>Caulobacteraceae</taxon>
        <taxon>Brevundimonas</taxon>
    </lineage>
</organism>
<proteinExistence type="predicted"/>
<feature type="signal peptide" evidence="2">
    <location>
        <begin position="1"/>
        <end position="20"/>
    </location>
</feature>
<feature type="region of interest" description="Disordered" evidence="1">
    <location>
        <begin position="25"/>
        <end position="103"/>
    </location>
</feature>
<protein>
    <submittedName>
        <fullName evidence="3">Copper resistance protein B</fullName>
    </submittedName>
</protein>
<evidence type="ECO:0000313" key="3">
    <source>
        <dbReference type="EMBL" id="WEK39800.1"/>
    </source>
</evidence>
<name>A0AAJ6BJG0_9CAUL</name>
<dbReference type="InterPro" id="IPR007939">
    <property type="entry name" value="Cu-R_B_prcur"/>
</dbReference>
<feature type="chain" id="PRO_5042555765" evidence="2">
    <location>
        <begin position="21"/>
        <end position="340"/>
    </location>
</feature>
<evidence type="ECO:0000256" key="2">
    <source>
        <dbReference type="SAM" id="SignalP"/>
    </source>
</evidence>
<keyword evidence="2" id="KW-0732">Signal</keyword>
<accession>A0AAJ6BJG0</accession>
<evidence type="ECO:0000256" key="1">
    <source>
        <dbReference type="SAM" id="MobiDB-lite"/>
    </source>
</evidence>
<sequence length="340" mass="36491">MSRLLLALAPLLLTANAAQARPALQTADPHAGHAQHPPPQAADPHAGHAMASPVDPHAGHDMGEMEAQAADPHAGHDMSGMSGMSGMSMSTPNAPPPDAARSGPAYAADTVFGAEAMAASRRLLIAENGDVRTTAVVIDRLETGFGDGPDAYVWDVQGWTGGDIHRFWWKTEGEGELHGRLHEIEVQALYSRAISPFWNLQAGVRQDFRPNGPETTHAVLGLQGLAPHWWEIDAAAFLSTNGDLTARVEAEYDQRITQRLILQPRIEAALSARDIPELQIGSGLSSIQAGLRLRYEFTRQFAPYLGVEWTRALGSTADLIAAGDGEADRTQVVVGLKAWF</sequence>
<dbReference type="GO" id="GO:0006878">
    <property type="term" value="P:intracellular copper ion homeostasis"/>
    <property type="evidence" value="ECO:0007669"/>
    <property type="project" value="InterPro"/>
</dbReference>
<dbReference type="Proteomes" id="UP001213664">
    <property type="component" value="Chromosome"/>
</dbReference>
<feature type="compositionally biased region" description="Low complexity" evidence="1">
    <location>
        <begin position="78"/>
        <end position="90"/>
    </location>
</feature>
<dbReference type="EMBL" id="CP119326">
    <property type="protein sequence ID" value="WEK39800.1"/>
    <property type="molecule type" value="Genomic_DNA"/>
</dbReference>
<gene>
    <name evidence="3" type="ORF">P0Y50_14885</name>
</gene>
<evidence type="ECO:0000313" key="4">
    <source>
        <dbReference type="Proteomes" id="UP001213664"/>
    </source>
</evidence>
<dbReference type="AlphaFoldDB" id="A0AAJ6BJG0"/>
<dbReference type="GO" id="GO:0005507">
    <property type="term" value="F:copper ion binding"/>
    <property type="evidence" value="ECO:0007669"/>
    <property type="project" value="InterPro"/>
</dbReference>
<reference evidence="3" key="1">
    <citation type="submission" date="2023-03" db="EMBL/GenBank/DDBJ databases">
        <title>Andean soil-derived lignocellulolytic bacterial consortium as a source of novel taxa and putative plastic-active enzymes.</title>
        <authorList>
            <person name="Diaz-Garcia L."/>
            <person name="Chuvochina M."/>
            <person name="Feuerriegel G."/>
            <person name="Bunk B."/>
            <person name="Sproer C."/>
            <person name="Streit W.R."/>
            <person name="Rodriguez L.M."/>
            <person name="Overmann J."/>
            <person name="Jimenez D.J."/>
        </authorList>
    </citation>
    <scope>NUCLEOTIDE SEQUENCE</scope>
    <source>
        <strain evidence="3">MAG 833</strain>
    </source>
</reference>
<dbReference type="GO" id="GO:0009279">
    <property type="term" value="C:cell outer membrane"/>
    <property type="evidence" value="ECO:0007669"/>
    <property type="project" value="InterPro"/>
</dbReference>
<dbReference type="Pfam" id="PF05275">
    <property type="entry name" value="CopB"/>
    <property type="match status" value="1"/>
</dbReference>